<sequence>MSELPEILELMAVSLSAGDGLFAALARVTPRANGVLAESLKKVLLALELGADLETELTWLARNLPQRQIVEFTNKLSMALRRGTPLSQMLRNLAESTRAELRHDLLKQAGRNETRMLIPLIFLILPVTVLFAVYPSLQLLNIDYI</sequence>
<proteinExistence type="predicted"/>
<evidence type="ECO:0000256" key="3">
    <source>
        <dbReference type="ARBA" id="ARBA00022692"/>
    </source>
</evidence>
<keyword evidence="4 6" id="KW-1133">Transmembrane helix</keyword>
<feature type="transmembrane region" description="Helical" evidence="6">
    <location>
        <begin position="117"/>
        <end position="137"/>
    </location>
</feature>
<comment type="subcellular location">
    <subcellularLocation>
        <location evidence="1">Cell membrane</location>
        <topology evidence="1">Multi-pass membrane protein</topology>
    </subcellularLocation>
</comment>
<evidence type="ECO:0000259" key="7">
    <source>
        <dbReference type="Pfam" id="PF00482"/>
    </source>
</evidence>
<dbReference type="InterPro" id="IPR018076">
    <property type="entry name" value="T2SS_GspF_dom"/>
</dbReference>
<dbReference type="Pfam" id="PF00482">
    <property type="entry name" value="T2SSF"/>
    <property type="match status" value="1"/>
</dbReference>
<reference evidence="8" key="1">
    <citation type="submission" date="2020-05" db="EMBL/GenBank/DDBJ databases">
        <authorList>
            <person name="Chiriac C."/>
            <person name="Salcher M."/>
            <person name="Ghai R."/>
            <person name="Kavagutti S V."/>
        </authorList>
    </citation>
    <scope>NUCLEOTIDE SEQUENCE</scope>
</reference>
<feature type="domain" description="Type II secretion system protein GspF" evidence="7">
    <location>
        <begin position="8"/>
        <end position="132"/>
    </location>
</feature>
<accession>A0A6J6J6K3</accession>
<dbReference type="GO" id="GO:0005886">
    <property type="term" value="C:plasma membrane"/>
    <property type="evidence" value="ECO:0007669"/>
    <property type="project" value="UniProtKB-SubCell"/>
</dbReference>
<keyword evidence="2" id="KW-1003">Cell membrane</keyword>
<evidence type="ECO:0000256" key="5">
    <source>
        <dbReference type="ARBA" id="ARBA00023136"/>
    </source>
</evidence>
<organism evidence="8">
    <name type="scientific">freshwater metagenome</name>
    <dbReference type="NCBI Taxonomy" id="449393"/>
    <lineage>
        <taxon>unclassified sequences</taxon>
        <taxon>metagenomes</taxon>
        <taxon>ecological metagenomes</taxon>
    </lineage>
</organism>
<keyword evidence="3 6" id="KW-0812">Transmembrane</keyword>
<evidence type="ECO:0000313" key="8">
    <source>
        <dbReference type="EMBL" id="CAB4632153.1"/>
    </source>
</evidence>
<evidence type="ECO:0000256" key="2">
    <source>
        <dbReference type="ARBA" id="ARBA00022475"/>
    </source>
</evidence>
<dbReference type="EMBL" id="CAEZVN010000044">
    <property type="protein sequence ID" value="CAB4632153.1"/>
    <property type="molecule type" value="Genomic_DNA"/>
</dbReference>
<evidence type="ECO:0000256" key="1">
    <source>
        <dbReference type="ARBA" id="ARBA00004651"/>
    </source>
</evidence>
<keyword evidence="5 6" id="KW-0472">Membrane</keyword>
<protein>
    <submittedName>
        <fullName evidence="8">Unannotated protein</fullName>
    </submittedName>
</protein>
<evidence type="ECO:0000256" key="6">
    <source>
        <dbReference type="SAM" id="Phobius"/>
    </source>
</evidence>
<gene>
    <name evidence="8" type="ORF">UFOPK2001_00594</name>
</gene>
<evidence type="ECO:0000256" key="4">
    <source>
        <dbReference type="ARBA" id="ARBA00022989"/>
    </source>
</evidence>
<name>A0A6J6J6K3_9ZZZZ</name>
<dbReference type="AlphaFoldDB" id="A0A6J6J6K3"/>
<dbReference type="PANTHER" id="PTHR35007:SF2">
    <property type="entry name" value="PILUS ASSEMBLE PROTEIN"/>
    <property type="match status" value="1"/>
</dbReference>
<dbReference type="PANTHER" id="PTHR35007">
    <property type="entry name" value="INTEGRAL MEMBRANE PROTEIN-RELATED"/>
    <property type="match status" value="1"/>
</dbReference>